<dbReference type="InterPro" id="IPR036890">
    <property type="entry name" value="HATPase_C_sf"/>
</dbReference>
<keyword evidence="3 5" id="KW-0597">Phosphoprotein</keyword>
<dbReference type="PROSITE" id="PS50110">
    <property type="entry name" value="RESPONSE_REGULATORY"/>
    <property type="match status" value="1"/>
</dbReference>
<dbReference type="InterPro" id="IPR005467">
    <property type="entry name" value="His_kinase_dom"/>
</dbReference>
<dbReference type="Gene3D" id="3.40.50.2300">
    <property type="match status" value="1"/>
</dbReference>
<dbReference type="CDD" id="cd16922">
    <property type="entry name" value="HATPase_EvgS-ArcB-TorS-like"/>
    <property type="match status" value="1"/>
</dbReference>
<dbReference type="GO" id="GO:0005524">
    <property type="term" value="F:ATP binding"/>
    <property type="evidence" value="ECO:0007669"/>
    <property type="project" value="UniProtKB-KW"/>
</dbReference>
<evidence type="ECO:0000259" key="6">
    <source>
        <dbReference type="PROSITE" id="PS50109"/>
    </source>
</evidence>
<dbReference type="Pfam" id="PF13426">
    <property type="entry name" value="PAS_9"/>
    <property type="match status" value="1"/>
</dbReference>
<dbReference type="Proteomes" id="UP001168579">
    <property type="component" value="Unassembled WGS sequence"/>
</dbReference>
<dbReference type="RefSeq" id="WP_304437165.1">
    <property type="nucleotide sequence ID" value="NZ_JAUKUC010000001.1"/>
</dbReference>
<dbReference type="PROSITE" id="PS50113">
    <property type="entry name" value="PAC"/>
    <property type="match status" value="1"/>
</dbReference>
<feature type="domain" description="Histidine kinase" evidence="6">
    <location>
        <begin position="213"/>
        <end position="434"/>
    </location>
</feature>
<dbReference type="PANTHER" id="PTHR45339:SF1">
    <property type="entry name" value="HYBRID SIGNAL TRANSDUCTION HISTIDINE KINASE J"/>
    <property type="match status" value="1"/>
</dbReference>
<dbReference type="InterPro" id="IPR001610">
    <property type="entry name" value="PAC"/>
</dbReference>
<gene>
    <name evidence="10" type="ORF">Q2T41_17750</name>
</gene>
<dbReference type="InterPro" id="IPR004358">
    <property type="entry name" value="Sig_transdc_His_kin-like_C"/>
</dbReference>
<organism evidence="10 11">
    <name type="scientific">Maribacter confluentis</name>
    <dbReference type="NCBI Taxonomy" id="1656093"/>
    <lineage>
        <taxon>Bacteria</taxon>
        <taxon>Pseudomonadati</taxon>
        <taxon>Bacteroidota</taxon>
        <taxon>Flavobacteriia</taxon>
        <taxon>Flavobacteriales</taxon>
        <taxon>Flavobacteriaceae</taxon>
        <taxon>Maribacter</taxon>
    </lineage>
</organism>
<keyword evidence="11" id="KW-1185">Reference proteome</keyword>
<comment type="catalytic activity">
    <reaction evidence="1">
        <text>ATP + protein L-histidine = ADP + protein N-phospho-L-histidine.</text>
        <dbReference type="EC" id="2.7.13.3"/>
    </reaction>
</comment>
<proteinExistence type="predicted"/>
<comment type="caution">
    <text evidence="10">The sequence shown here is derived from an EMBL/GenBank/DDBJ whole genome shotgun (WGS) entry which is preliminary data.</text>
</comment>
<evidence type="ECO:0000256" key="2">
    <source>
        <dbReference type="ARBA" id="ARBA00012438"/>
    </source>
</evidence>
<dbReference type="NCBIfam" id="TIGR00229">
    <property type="entry name" value="sensory_box"/>
    <property type="match status" value="1"/>
</dbReference>
<dbReference type="InterPro" id="IPR000700">
    <property type="entry name" value="PAS-assoc_C"/>
</dbReference>
<dbReference type="EC" id="2.7.13.3" evidence="2"/>
<sequence length="591" mass="66163">MKYHRRLQRQLCEVNLDQKVLDKIAPLLHMVDNSYKVMDADMQHAETILEESSKELYLRNLQLKNNVEEVTSQLTKVASNIKDVIFEIDLSGQWSYLNSAWEEMTGLSVKESIGKSIEECLKNVDGKPYSNLLDLHNPEANTFNKTLESLDKNGDRIWLEFTIKGIKSGSGKVEGYIGTIVNITNLKLTEYELIKAREKEVKANKAKSEFLSTMSHEIRTPLNAVIGIAHLLLIENPKQEQIENLSTLKYSSEHLLGVVNDILDYDKIAAGSLELEKANFSLKQVLNTVQSIFTNKASKKGISFHIKKDSLLQDTMIGDSTRLSQILTNLVSNAIKFTEHGTVSLEVEVLNETENNTKLLFSVNDTGIGIESDKIDKIFESFAQAHVSTTRIYGGTGLGLAICQRLLQLMGTSIKVESTPNVGSCFSFELDFRKGNPIASILQEENNSALGTNDLEDSKKLHGYKILVVEDNKINIFLIEKFLKKWGVDYDVAIDGKVAVQYAFKKEYDLILMDLQMPVMNGYDASLAIRASESIHNQTIPIYALSASTGESIKKDLLSHGMNGLICKPFNPNELYHTISEILIGNVKENT</sequence>
<keyword evidence="10" id="KW-0547">Nucleotide-binding</keyword>
<reference evidence="10" key="2">
    <citation type="submission" date="2023-06" db="EMBL/GenBank/DDBJ databases">
        <authorList>
            <person name="Lucena T."/>
            <person name="Sun Q."/>
        </authorList>
    </citation>
    <scope>NUCLEOTIDE SEQUENCE</scope>
    <source>
        <strain evidence="10">CECT 8869</strain>
    </source>
</reference>
<accession>A0ABT8RX44</accession>
<dbReference type="Gene3D" id="3.30.450.20">
    <property type="entry name" value="PAS domain"/>
    <property type="match status" value="1"/>
</dbReference>
<feature type="domain" description="Response regulatory" evidence="7">
    <location>
        <begin position="465"/>
        <end position="583"/>
    </location>
</feature>
<evidence type="ECO:0000256" key="5">
    <source>
        <dbReference type="PROSITE-ProRule" id="PRU00169"/>
    </source>
</evidence>
<dbReference type="PROSITE" id="PS50112">
    <property type="entry name" value="PAS"/>
    <property type="match status" value="1"/>
</dbReference>
<keyword evidence="10" id="KW-0067">ATP-binding</keyword>
<dbReference type="SMART" id="SM00388">
    <property type="entry name" value="HisKA"/>
    <property type="match status" value="1"/>
</dbReference>
<keyword evidence="4" id="KW-0902">Two-component regulatory system</keyword>
<dbReference type="InterPro" id="IPR001789">
    <property type="entry name" value="Sig_transdc_resp-reg_receiver"/>
</dbReference>
<evidence type="ECO:0000256" key="1">
    <source>
        <dbReference type="ARBA" id="ARBA00000085"/>
    </source>
</evidence>
<reference evidence="10" key="1">
    <citation type="journal article" date="2014" name="Int. J. Syst. Evol. Microbiol.">
        <title>Complete genome of a new Firmicutes species belonging to the dominant human colonic microbiota ('Ruminococcus bicirculans') reveals two chromosomes and a selective capacity to utilize plant glucans.</title>
        <authorList>
            <consortium name="NISC Comparative Sequencing Program"/>
            <person name="Wegmann U."/>
            <person name="Louis P."/>
            <person name="Goesmann A."/>
            <person name="Henrissat B."/>
            <person name="Duncan S.H."/>
            <person name="Flint H.J."/>
        </authorList>
    </citation>
    <scope>NUCLEOTIDE SEQUENCE</scope>
    <source>
        <strain evidence="10">CECT 8869</strain>
    </source>
</reference>
<dbReference type="SMART" id="SM00086">
    <property type="entry name" value="PAC"/>
    <property type="match status" value="1"/>
</dbReference>
<dbReference type="InterPro" id="IPR036097">
    <property type="entry name" value="HisK_dim/P_sf"/>
</dbReference>
<evidence type="ECO:0000256" key="3">
    <source>
        <dbReference type="ARBA" id="ARBA00022553"/>
    </source>
</evidence>
<dbReference type="InterPro" id="IPR003594">
    <property type="entry name" value="HATPase_dom"/>
</dbReference>
<dbReference type="InterPro" id="IPR000014">
    <property type="entry name" value="PAS"/>
</dbReference>
<dbReference type="SUPFAM" id="SSF47384">
    <property type="entry name" value="Homodimeric domain of signal transducing histidine kinase"/>
    <property type="match status" value="1"/>
</dbReference>
<dbReference type="EMBL" id="JAUKUC010000001">
    <property type="protein sequence ID" value="MDO1514501.1"/>
    <property type="molecule type" value="Genomic_DNA"/>
</dbReference>
<feature type="domain" description="PAS" evidence="8">
    <location>
        <begin position="70"/>
        <end position="139"/>
    </location>
</feature>
<protein>
    <recommendedName>
        <fullName evidence="2">histidine kinase</fullName>
        <ecNumber evidence="2">2.7.13.3</ecNumber>
    </recommendedName>
</protein>
<dbReference type="InterPro" id="IPR011006">
    <property type="entry name" value="CheY-like_superfamily"/>
</dbReference>
<dbReference type="SUPFAM" id="SSF55874">
    <property type="entry name" value="ATPase domain of HSP90 chaperone/DNA topoisomerase II/histidine kinase"/>
    <property type="match status" value="1"/>
</dbReference>
<dbReference type="InterPro" id="IPR003661">
    <property type="entry name" value="HisK_dim/P_dom"/>
</dbReference>
<dbReference type="CDD" id="cd00130">
    <property type="entry name" value="PAS"/>
    <property type="match status" value="1"/>
</dbReference>
<dbReference type="SMART" id="SM00387">
    <property type="entry name" value="HATPase_c"/>
    <property type="match status" value="1"/>
</dbReference>
<dbReference type="CDD" id="cd00082">
    <property type="entry name" value="HisKA"/>
    <property type="match status" value="1"/>
</dbReference>
<dbReference type="PANTHER" id="PTHR45339">
    <property type="entry name" value="HYBRID SIGNAL TRANSDUCTION HISTIDINE KINASE J"/>
    <property type="match status" value="1"/>
</dbReference>
<dbReference type="SUPFAM" id="SSF55785">
    <property type="entry name" value="PYP-like sensor domain (PAS domain)"/>
    <property type="match status" value="1"/>
</dbReference>
<dbReference type="Gene3D" id="1.10.287.130">
    <property type="match status" value="1"/>
</dbReference>
<evidence type="ECO:0000259" key="8">
    <source>
        <dbReference type="PROSITE" id="PS50112"/>
    </source>
</evidence>
<dbReference type="PRINTS" id="PR00344">
    <property type="entry name" value="BCTRLSENSOR"/>
</dbReference>
<feature type="domain" description="PAC" evidence="9">
    <location>
        <begin position="141"/>
        <end position="195"/>
    </location>
</feature>
<dbReference type="Pfam" id="PF00072">
    <property type="entry name" value="Response_reg"/>
    <property type="match status" value="1"/>
</dbReference>
<evidence type="ECO:0000259" key="7">
    <source>
        <dbReference type="PROSITE" id="PS50110"/>
    </source>
</evidence>
<evidence type="ECO:0000313" key="11">
    <source>
        <dbReference type="Proteomes" id="UP001168579"/>
    </source>
</evidence>
<evidence type="ECO:0000256" key="4">
    <source>
        <dbReference type="ARBA" id="ARBA00023012"/>
    </source>
</evidence>
<dbReference type="SUPFAM" id="SSF52172">
    <property type="entry name" value="CheY-like"/>
    <property type="match status" value="1"/>
</dbReference>
<dbReference type="InterPro" id="IPR035965">
    <property type="entry name" value="PAS-like_dom_sf"/>
</dbReference>
<name>A0ABT8RX44_9FLAO</name>
<evidence type="ECO:0000259" key="9">
    <source>
        <dbReference type="PROSITE" id="PS50113"/>
    </source>
</evidence>
<evidence type="ECO:0000313" key="10">
    <source>
        <dbReference type="EMBL" id="MDO1514501.1"/>
    </source>
</evidence>
<dbReference type="CDD" id="cd17546">
    <property type="entry name" value="REC_hyHK_CKI1_RcsC-like"/>
    <property type="match status" value="1"/>
</dbReference>
<dbReference type="Gene3D" id="3.30.565.10">
    <property type="entry name" value="Histidine kinase-like ATPase, C-terminal domain"/>
    <property type="match status" value="1"/>
</dbReference>
<dbReference type="Pfam" id="PF02518">
    <property type="entry name" value="HATPase_c"/>
    <property type="match status" value="1"/>
</dbReference>
<dbReference type="PROSITE" id="PS50109">
    <property type="entry name" value="HIS_KIN"/>
    <property type="match status" value="1"/>
</dbReference>
<dbReference type="SMART" id="SM00091">
    <property type="entry name" value="PAS"/>
    <property type="match status" value="1"/>
</dbReference>
<feature type="modified residue" description="4-aspartylphosphate" evidence="5">
    <location>
        <position position="514"/>
    </location>
</feature>
<dbReference type="SMART" id="SM00448">
    <property type="entry name" value="REC"/>
    <property type="match status" value="1"/>
</dbReference>
<dbReference type="Pfam" id="PF00512">
    <property type="entry name" value="HisKA"/>
    <property type="match status" value="1"/>
</dbReference>